<dbReference type="AlphaFoldDB" id="A0A1I5TT71"/>
<sequence length="58" mass="6041">MNNDSHGDRRQALAAIIAEALHLADSLDLSLVGISLTGALERLTGHGLAIEPPTSSLH</sequence>
<dbReference type="EMBL" id="FOXP01000009">
    <property type="protein sequence ID" value="SFP86101.1"/>
    <property type="molecule type" value="Genomic_DNA"/>
</dbReference>
<protein>
    <submittedName>
        <fullName evidence="1">Uncharacterized protein</fullName>
    </submittedName>
</protein>
<dbReference type="Proteomes" id="UP000199586">
    <property type="component" value="Unassembled WGS sequence"/>
</dbReference>
<evidence type="ECO:0000313" key="1">
    <source>
        <dbReference type="EMBL" id="SFP86101.1"/>
    </source>
</evidence>
<organism evidence="1 2">
    <name type="scientific">Sphingomonas rubra</name>
    <dbReference type="NCBI Taxonomy" id="634430"/>
    <lineage>
        <taxon>Bacteria</taxon>
        <taxon>Pseudomonadati</taxon>
        <taxon>Pseudomonadota</taxon>
        <taxon>Alphaproteobacteria</taxon>
        <taxon>Sphingomonadales</taxon>
        <taxon>Sphingomonadaceae</taxon>
        <taxon>Sphingomonas</taxon>
    </lineage>
</organism>
<accession>A0A1I5TT71</accession>
<proteinExistence type="predicted"/>
<name>A0A1I5TT71_9SPHN</name>
<gene>
    <name evidence="1" type="ORF">SAMN04488241_10927</name>
</gene>
<keyword evidence="2" id="KW-1185">Reference proteome</keyword>
<dbReference type="RefSeq" id="WP_177200187.1">
    <property type="nucleotide sequence ID" value="NZ_FOXP01000009.1"/>
</dbReference>
<evidence type="ECO:0000313" key="2">
    <source>
        <dbReference type="Proteomes" id="UP000199586"/>
    </source>
</evidence>
<reference evidence="2" key="1">
    <citation type="submission" date="2016-10" db="EMBL/GenBank/DDBJ databases">
        <authorList>
            <person name="Varghese N."/>
            <person name="Submissions S."/>
        </authorList>
    </citation>
    <scope>NUCLEOTIDE SEQUENCE [LARGE SCALE GENOMIC DNA]</scope>
    <source>
        <strain evidence="2">CGMCC 1.9113</strain>
    </source>
</reference>